<evidence type="ECO:0000256" key="2">
    <source>
        <dbReference type="ARBA" id="ARBA00009773"/>
    </source>
</evidence>
<evidence type="ECO:0000256" key="6">
    <source>
        <dbReference type="SAM" id="Phobius"/>
    </source>
</evidence>
<proteinExistence type="inferred from homology"/>
<protein>
    <submittedName>
        <fullName evidence="7">AI-2E family transporter</fullName>
    </submittedName>
</protein>
<evidence type="ECO:0000256" key="4">
    <source>
        <dbReference type="ARBA" id="ARBA00022989"/>
    </source>
</evidence>
<comment type="caution">
    <text evidence="7">The sequence shown here is derived from an EMBL/GenBank/DDBJ whole genome shotgun (WGS) entry which is preliminary data.</text>
</comment>
<dbReference type="PANTHER" id="PTHR21716">
    <property type="entry name" value="TRANSMEMBRANE PROTEIN"/>
    <property type="match status" value="1"/>
</dbReference>
<feature type="transmembrane region" description="Helical" evidence="6">
    <location>
        <begin position="148"/>
        <end position="171"/>
    </location>
</feature>
<comment type="subcellular location">
    <subcellularLocation>
        <location evidence="1">Membrane</location>
        <topology evidence="1">Multi-pass membrane protein</topology>
    </subcellularLocation>
</comment>
<evidence type="ECO:0000256" key="5">
    <source>
        <dbReference type="ARBA" id="ARBA00023136"/>
    </source>
</evidence>
<dbReference type="InterPro" id="IPR002549">
    <property type="entry name" value="AI-2E-like"/>
</dbReference>
<gene>
    <name evidence="7" type="ORF">H8E41_13300</name>
</gene>
<comment type="similarity">
    <text evidence="2">Belongs to the autoinducer-2 exporter (AI-2E) (TC 2.A.86) family.</text>
</comment>
<keyword evidence="4 6" id="KW-1133">Transmembrane helix</keyword>
<dbReference type="PANTHER" id="PTHR21716:SF4">
    <property type="entry name" value="TRANSMEMBRANE PROTEIN 245"/>
    <property type="match status" value="1"/>
</dbReference>
<name>A0A8J6NHT5_9BACT</name>
<sequence>MVLLYFLGLLLLATFLVGRLLWPFVAILILSYLLATIFSPVYTFFNRKFSSQFSSLFTCGLIGVLIFLPMTFFVGTLSQEAYALFQLTKGTNLALKFTEFVEQNAILLKLKGVIEGYGIKVELKEFGAELSDLGRMSALFIYNQASAWAANILNFVFDFIMMILVIFFLLIDQEKLKNYLQRLSPLPDHHDRLLLAKFEEISRAILIGNGICGVIQGVLGGLVFAFMGINSPVLWGAIMGILAFLPIVGIGLVLLPASLILLLKGKIAAGVLMAVFYVFLSFSVEYIVKPQMVGERVKMHTLLVFLSILGGLKVFGFLGIIYGPLIVTGFLTLVDIYFGSYDVWVKSPGYWKSDSHKE</sequence>
<evidence type="ECO:0000256" key="1">
    <source>
        <dbReference type="ARBA" id="ARBA00004141"/>
    </source>
</evidence>
<dbReference type="GO" id="GO:0016020">
    <property type="term" value="C:membrane"/>
    <property type="evidence" value="ECO:0007669"/>
    <property type="project" value="UniProtKB-SubCell"/>
</dbReference>
<dbReference type="EMBL" id="JACNJZ010000194">
    <property type="protein sequence ID" value="MBC8318873.1"/>
    <property type="molecule type" value="Genomic_DNA"/>
</dbReference>
<evidence type="ECO:0000313" key="8">
    <source>
        <dbReference type="Proteomes" id="UP000614424"/>
    </source>
</evidence>
<reference evidence="7 8" key="1">
    <citation type="submission" date="2020-08" db="EMBL/GenBank/DDBJ databases">
        <title>Bridging the membrane lipid divide: bacteria of the FCB group superphylum have the potential to synthesize archaeal ether lipids.</title>
        <authorList>
            <person name="Villanueva L."/>
            <person name="Von Meijenfeldt F.A.B."/>
            <person name="Westbye A.B."/>
            <person name="Yadav S."/>
            <person name="Hopmans E.C."/>
            <person name="Dutilh B.E."/>
            <person name="Sinninghe Damste J.S."/>
        </authorList>
    </citation>
    <scope>NUCLEOTIDE SEQUENCE [LARGE SCALE GENOMIC DNA]</scope>
    <source>
        <strain evidence="7">NIOZ-UU47</strain>
    </source>
</reference>
<feature type="transmembrane region" description="Helical" evidence="6">
    <location>
        <begin position="300"/>
        <end position="322"/>
    </location>
</feature>
<dbReference type="AlphaFoldDB" id="A0A8J6NHT5"/>
<feature type="transmembrane region" description="Helical" evidence="6">
    <location>
        <begin position="233"/>
        <end position="255"/>
    </location>
</feature>
<evidence type="ECO:0000256" key="3">
    <source>
        <dbReference type="ARBA" id="ARBA00022692"/>
    </source>
</evidence>
<keyword evidence="3 6" id="KW-0812">Transmembrane</keyword>
<accession>A0A8J6NHT5</accession>
<feature type="transmembrane region" description="Helical" evidence="6">
    <location>
        <begin position="57"/>
        <end position="77"/>
    </location>
</feature>
<feature type="transmembrane region" description="Helical" evidence="6">
    <location>
        <begin position="26"/>
        <end position="45"/>
    </location>
</feature>
<evidence type="ECO:0000313" key="7">
    <source>
        <dbReference type="EMBL" id="MBC8318873.1"/>
    </source>
</evidence>
<feature type="transmembrane region" description="Helical" evidence="6">
    <location>
        <begin position="204"/>
        <end position="227"/>
    </location>
</feature>
<dbReference type="Proteomes" id="UP000614424">
    <property type="component" value="Unassembled WGS sequence"/>
</dbReference>
<keyword evidence="5 6" id="KW-0472">Membrane</keyword>
<dbReference type="Pfam" id="PF01594">
    <property type="entry name" value="AI-2E_transport"/>
    <property type="match status" value="1"/>
</dbReference>
<feature type="transmembrane region" description="Helical" evidence="6">
    <location>
        <begin position="267"/>
        <end position="288"/>
    </location>
</feature>
<organism evidence="7 8">
    <name type="scientific">Candidatus Desulfobia pelagia</name>
    <dbReference type="NCBI Taxonomy" id="2841692"/>
    <lineage>
        <taxon>Bacteria</taxon>
        <taxon>Pseudomonadati</taxon>
        <taxon>Thermodesulfobacteriota</taxon>
        <taxon>Desulfobulbia</taxon>
        <taxon>Desulfobulbales</taxon>
        <taxon>Desulfobulbaceae</taxon>
        <taxon>Candidatus Desulfobia</taxon>
    </lineage>
</organism>